<dbReference type="SMART" id="SM00382">
    <property type="entry name" value="AAA"/>
    <property type="match status" value="1"/>
</dbReference>
<dbReference type="InterPro" id="IPR003439">
    <property type="entry name" value="ABC_transporter-like_ATP-bd"/>
</dbReference>
<evidence type="ECO:0000256" key="4">
    <source>
        <dbReference type="ARBA" id="ARBA00022840"/>
    </source>
</evidence>
<keyword evidence="6 7" id="KW-0472">Membrane</keyword>
<dbReference type="PROSITE" id="PS00211">
    <property type="entry name" value="ABC_TRANSPORTER_1"/>
    <property type="match status" value="1"/>
</dbReference>
<dbReference type="AlphaFoldDB" id="A0A1G7UB03"/>
<evidence type="ECO:0000313" key="9">
    <source>
        <dbReference type="EMBL" id="SDG44481.1"/>
    </source>
</evidence>
<dbReference type="InterPro" id="IPR017871">
    <property type="entry name" value="ABC_transporter-like_CS"/>
</dbReference>
<dbReference type="SUPFAM" id="SSF50331">
    <property type="entry name" value="MOP-like"/>
    <property type="match status" value="1"/>
</dbReference>
<organism evidence="9 10">
    <name type="scientific">Streptomyces griseoaurantiacus</name>
    <dbReference type="NCBI Taxonomy" id="68213"/>
    <lineage>
        <taxon>Bacteria</taxon>
        <taxon>Bacillati</taxon>
        <taxon>Actinomycetota</taxon>
        <taxon>Actinomycetes</taxon>
        <taxon>Kitasatosporales</taxon>
        <taxon>Streptomycetaceae</taxon>
        <taxon>Streptomyces</taxon>
        <taxon>Streptomyces aurantiacus group</taxon>
    </lineage>
</organism>
<comment type="subunit">
    <text evidence="7">The complex is composed of two ATP-binding proteins (PotA), two transmembrane proteins (PotB and PotC) and a solute-binding protein (PotD).</text>
</comment>
<reference evidence="9 10" key="1">
    <citation type="submission" date="2016-10" db="EMBL/GenBank/DDBJ databases">
        <authorList>
            <person name="de Groot N.N."/>
        </authorList>
    </citation>
    <scope>NUCLEOTIDE SEQUENCE [LARGE SCALE GENOMIC DNA]</scope>
    <source>
        <strain evidence="9 10">CGMCC 4.1859</strain>
    </source>
</reference>
<protein>
    <recommendedName>
        <fullName evidence="7">Spermidine/putrescine import ATP-binding protein PotA</fullName>
        <ecNumber evidence="7">7.6.2.11</ecNumber>
    </recommendedName>
</protein>
<dbReference type="InterPro" id="IPR003593">
    <property type="entry name" value="AAA+_ATPase"/>
</dbReference>
<dbReference type="InterPro" id="IPR008995">
    <property type="entry name" value="Mo/tungstate-bd_C_term_dom"/>
</dbReference>
<comment type="catalytic activity">
    <reaction evidence="7">
        <text>ATP + H2O + polyamine-[polyamine-binding protein]Side 1 = ADP + phosphate + polyamineSide 2 + [polyamine-binding protein]Side 1.</text>
        <dbReference type="EC" id="7.6.2.11"/>
    </reaction>
</comment>
<feature type="domain" description="ABC transporter" evidence="8">
    <location>
        <begin position="19"/>
        <end position="247"/>
    </location>
</feature>
<evidence type="ECO:0000256" key="2">
    <source>
        <dbReference type="ARBA" id="ARBA00022475"/>
    </source>
</evidence>
<keyword evidence="3 7" id="KW-0547">Nucleotide-binding</keyword>
<dbReference type="Gene3D" id="2.40.50.100">
    <property type="match status" value="1"/>
</dbReference>
<dbReference type="GO" id="GO:0016887">
    <property type="term" value="F:ATP hydrolysis activity"/>
    <property type="evidence" value="ECO:0007669"/>
    <property type="project" value="InterPro"/>
</dbReference>
<keyword evidence="4 7" id="KW-0067">ATP-binding</keyword>
<dbReference type="InterPro" id="IPR013611">
    <property type="entry name" value="Transp-assoc_OB_typ2"/>
</dbReference>
<sequence length="399" mass="42819">MTTTTTTAATRRTGERGDVRLTGIGKTYGSFTAVHPLDLTVPEGSFFALLGASGCGKTTTLRMIAGLEEPSSGTVHLGEQEVTHLPPYKRPVNTVFQSYALFPHLDIFENVAFGLRRRGIRSVKKQVGEMLDLVQLGEQARKKPHQLSGGQQQRVAVARALINHPKVLLLDEPLGALDLKLRRQMQLELKRIQTEVGITFVHVTHDQEEAMTMADTVAVMNAGRVEQLGPPTDLYENPRTTFVANFLGTSNLLTARTDSVTGEDLVVEAGACTLVLPRARCSAPTTTGGEVLVGVRPEKISLTHAEDADTIPDGRNRVTGRIASAGFIGVSTQYVVDSPVCPDFEVYAQNIDRDPRLVPGAEVVLHWNPAHTFGLDAAQSPLAGTAEDAAAGGEGTGAR</sequence>
<dbReference type="PANTHER" id="PTHR42781:SF4">
    <property type="entry name" value="SPERMIDINE_PUTRESCINE IMPORT ATP-BINDING PROTEIN POTA"/>
    <property type="match status" value="1"/>
</dbReference>
<evidence type="ECO:0000256" key="1">
    <source>
        <dbReference type="ARBA" id="ARBA00022448"/>
    </source>
</evidence>
<dbReference type="OrthoDB" id="9802264at2"/>
<dbReference type="GO" id="GO:0015594">
    <property type="term" value="F:ABC-type putrescine transporter activity"/>
    <property type="evidence" value="ECO:0007669"/>
    <property type="project" value="InterPro"/>
</dbReference>
<dbReference type="InterPro" id="IPR005893">
    <property type="entry name" value="PotA-like"/>
</dbReference>
<dbReference type="GO" id="GO:0005524">
    <property type="term" value="F:ATP binding"/>
    <property type="evidence" value="ECO:0007669"/>
    <property type="project" value="UniProtKB-KW"/>
</dbReference>
<dbReference type="InterPro" id="IPR027417">
    <property type="entry name" value="P-loop_NTPase"/>
</dbReference>
<dbReference type="Pfam" id="PF00005">
    <property type="entry name" value="ABC_tran"/>
    <property type="match status" value="1"/>
</dbReference>
<evidence type="ECO:0000259" key="8">
    <source>
        <dbReference type="PROSITE" id="PS50893"/>
    </source>
</evidence>
<name>A0A1G7UB03_9ACTN</name>
<dbReference type="Proteomes" id="UP000198614">
    <property type="component" value="Unassembled WGS sequence"/>
</dbReference>
<dbReference type="InterPro" id="IPR050093">
    <property type="entry name" value="ABC_SmlMolc_Importer"/>
</dbReference>
<evidence type="ECO:0000256" key="3">
    <source>
        <dbReference type="ARBA" id="ARBA00022741"/>
    </source>
</evidence>
<dbReference type="EC" id="7.6.2.11" evidence="7"/>
<dbReference type="NCBIfam" id="TIGR01187">
    <property type="entry name" value="potA"/>
    <property type="match status" value="1"/>
</dbReference>
<dbReference type="SUPFAM" id="SSF52540">
    <property type="entry name" value="P-loop containing nucleoside triphosphate hydrolases"/>
    <property type="match status" value="1"/>
</dbReference>
<evidence type="ECO:0000256" key="5">
    <source>
        <dbReference type="ARBA" id="ARBA00022967"/>
    </source>
</evidence>
<dbReference type="Pfam" id="PF08402">
    <property type="entry name" value="TOBE_2"/>
    <property type="match status" value="1"/>
</dbReference>
<gene>
    <name evidence="7" type="primary">potA</name>
    <name evidence="9" type="ORF">SAMN05216260_12014</name>
</gene>
<dbReference type="InterPro" id="IPR017879">
    <property type="entry name" value="PotA_ATP-bd"/>
</dbReference>
<evidence type="ECO:0000313" key="10">
    <source>
        <dbReference type="Proteomes" id="UP000198614"/>
    </source>
</evidence>
<dbReference type="CDD" id="cd03300">
    <property type="entry name" value="ABC_PotA_N"/>
    <property type="match status" value="1"/>
</dbReference>
<keyword evidence="2 7" id="KW-1003">Cell membrane</keyword>
<dbReference type="PANTHER" id="PTHR42781">
    <property type="entry name" value="SPERMIDINE/PUTRESCINE IMPORT ATP-BINDING PROTEIN POTA"/>
    <property type="match status" value="1"/>
</dbReference>
<dbReference type="FunFam" id="3.40.50.300:FF:000133">
    <property type="entry name" value="Spermidine/putrescine import ATP-binding protein PotA"/>
    <property type="match status" value="1"/>
</dbReference>
<dbReference type="PROSITE" id="PS50893">
    <property type="entry name" value="ABC_TRANSPORTER_2"/>
    <property type="match status" value="1"/>
</dbReference>
<keyword evidence="5 7" id="KW-1278">Translocase</keyword>
<dbReference type="GO" id="GO:0043190">
    <property type="term" value="C:ATP-binding cassette (ABC) transporter complex"/>
    <property type="evidence" value="ECO:0007669"/>
    <property type="project" value="InterPro"/>
</dbReference>
<dbReference type="EMBL" id="FNAX01000020">
    <property type="protein sequence ID" value="SDG44481.1"/>
    <property type="molecule type" value="Genomic_DNA"/>
</dbReference>
<evidence type="ECO:0000256" key="7">
    <source>
        <dbReference type="RuleBase" id="RU364083"/>
    </source>
</evidence>
<evidence type="ECO:0000256" key="6">
    <source>
        <dbReference type="ARBA" id="ARBA00023136"/>
    </source>
</evidence>
<dbReference type="Gene3D" id="3.40.50.300">
    <property type="entry name" value="P-loop containing nucleotide triphosphate hydrolases"/>
    <property type="match status" value="1"/>
</dbReference>
<proteinExistence type="inferred from homology"/>
<accession>A0A1G7UB03</accession>
<comment type="function">
    <text evidence="7">Part of the ABC transporter complex PotABCD involved in spermidine/putrescine import. Responsible for energy coupling to the transport system.</text>
</comment>
<keyword evidence="1 7" id="KW-0813">Transport</keyword>
<comment type="similarity">
    <text evidence="7">Belongs to the ABC transporter superfamily. Spermidine/putrescine importer (TC 3.A.1.11.1) family.</text>
</comment>